<sequence length="394" mass="43074">MTTDDLHSFRADVRTFVRETLPADIAEKVARGRELGKSDYVRWQKILNERGWLTGAWPEAWGGGGWSAARQLAFLQESALAGAPMIIPYGVNMVGPVIQVFGSPAQKARHIPGIVTSDVWWCQGYSEPGAGSDLAALRTRATREGDVYRVNGTKMWTTEAHWADWMHCLVRTSDAGRQQDGISFLLIDMTTPGITIRPIVTIDGQHHTNQIFFDDVIVPAGNLVGEEDRGWSIAKFLLGHERMSIADTGPKLRLMQRIRAMNAAVQADPAVPAGLRARLADRVLDLSVRLRTLVALEAWLVAAWAAGRPAGADGSMLKIRGTEVLQAMSEVALDLAGPYSTVHDPAALHDGLDLPQTAARDASAMAHHYLYGRCWSIFGGTNEIQRNIIAKALL</sequence>
<evidence type="ECO:0000259" key="9">
    <source>
        <dbReference type="Pfam" id="PF02771"/>
    </source>
</evidence>
<dbReference type="EMBL" id="CP003237">
    <property type="protein sequence ID" value="AFK55913.1"/>
    <property type="molecule type" value="Genomic_DNA"/>
</dbReference>
<geneLocation type="plasmid" evidence="10 11">
    <name>pTM1</name>
</geneLocation>
<evidence type="ECO:0000313" key="11">
    <source>
        <dbReference type="Proteomes" id="UP000005258"/>
    </source>
</evidence>
<organism evidence="10 11">
    <name type="scientific">Tistrella mobilis (strain KA081020-065)</name>
    <dbReference type="NCBI Taxonomy" id="1110502"/>
    <lineage>
        <taxon>Bacteria</taxon>
        <taxon>Pseudomonadati</taxon>
        <taxon>Pseudomonadota</taxon>
        <taxon>Alphaproteobacteria</taxon>
        <taxon>Geminicoccales</taxon>
        <taxon>Geminicoccaceae</taxon>
        <taxon>Tistrella</taxon>
    </lineage>
</organism>
<dbReference type="InterPro" id="IPR009075">
    <property type="entry name" value="AcylCo_DH/oxidase_C"/>
</dbReference>
<dbReference type="Gene3D" id="1.10.540.10">
    <property type="entry name" value="Acyl-CoA dehydrogenase/oxidase, N-terminal domain"/>
    <property type="match status" value="1"/>
</dbReference>
<comment type="similarity">
    <text evidence="2 6">Belongs to the acyl-CoA dehydrogenase family.</text>
</comment>
<comment type="cofactor">
    <cofactor evidence="1 6">
        <name>FAD</name>
        <dbReference type="ChEBI" id="CHEBI:57692"/>
    </cofactor>
</comment>
<dbReference type="Gene3D" id="2.40.110.10">
    <property type="entry name" value="Butyryl-CoA Dehydrogenase, subunit A, domain 2"/>
    <property type="match status" value="1"/>
</dbReference>
<dbReference type="HOGENOM" id="CLU_018204_9_0_5"/>
<accession>I3TT25</accession>
<dbReference type="Proteomes" id="UP000005258">
    <property type="component" value="Plasmid pTM1"/>
</dbReference>
<dbReference type="Pfam" id="PF00441">
    <property type="entry name" value="Acyl-CoA_dh_1"/>
    <property type="match status" value="1"/>
</dbReference>
<gene>
    <name evidence="10" type="ordered locus">TMO_a0510</name>
</gene>
<evidence type="ECO:0000256" key="1">
    <source>
        <dbReference type="ARBA" id="ARBA00001974"/>
    </source>
</evidence>
<evidence type="ECO:0000259" key="7">
    <source>
        <dbReference type="Pfam" id="PF00441"/>
    </source>
</evidence>
<keyword evidence="5 6" id="KW-0560">Oxidoreductase</keyword>
<dbReference type="InterPro" id="IPR037069">
    <property type="entry name" value="AcylCoA_DH/ox_N_sf"/>
</dbReference>
<evidence type="ECO:0000256" key="3">
    <source>
        <dbReference type="ARBA" id="ARBA00022630"/>
    </source>
</evidence>
<keyword evidence="11" id="KW-1185">Reference proteome</keyword>
<keyword evidence="3 6" id="KW-0285">Flavoprotein</keyword>
<dbReference type="PANTHER" id="PTHR43292:SF3">
    <property type="entry name" value="ACYL-COA DEHYDROGENASE FADE29"/>
    <property type="match status" value="1"/>
</dbReference>
<dbReference type="FunFam" id="2.40.110.10:FF:000011">
    <property type="entry name" value="Acyl-CoA dehydrogenase FadE34"/>
    <property type="match status" value="1"/>
</dbReference>
<dbReference type="GO" id="GO:0016627">
    <property type="term" value="F:oxidoreductase activity, acting on the CH-CH group of donors"/>
    <property type="evidence" value="ECO:0007669"/>
    <property type="project" value="InterPro"/>
</dbReference>
<dbReference type="GO" id="GO:0050660">
    <property type="term" value="F:flavin adenine dinucleotide binding"/>
    <property type="evidence" value="ECO:0007669"/>
    <property type="project" value="InterPro"/>
</dbReference>
<dbReference type="GO" id="GO:0005886">
    <property type="term" value="C:plasma membrane"/>
    <property type="evidence" value="ECO:0007669"/>
    <property type="project" value="TreeGrafter"/>
</dbReference>
<feature type="domain" description="Acyl-CoA dehydrogenase/oxidase N-terminal" evidence="9">
    <location>
        <begin position="3"/>
        <end position="116"/>
    </location>
</feature>
<evidence type="ECO:0000256" key="5">
    <source>
        <dbReference type="ARBA" id="ARBA00023002"/>
    </source>
</evidence>
<dbReference type="PANTHER" id="PTHR43292">
    <property type="entry name" value="ACYL-COA DEHYDROGENASE"/>
    <property type="match status" value="1"/>
</dbReference>
<protein>
    <submittedName>
        <fullName evidence="10">Acyl-CoA dehydrogenase, middle domain protein</fullName>
    </submittedName>
</protein>
<evidence type="ECO:0000313" key="10">
    <source>
        <dbReference type="EMBL" id="AFK55913.1"/>
    </source>
</evidence>
<dbReference type="SUPFAM" id="SSF47203">
    <property type="entry name" value="Acyl-CoA dehydrogenase C-terminal domain-like"/>
    <property type="match status" value="1"/>
</dbReference>
<dbReference type="Gene3D" id="1.20.140.10">
    <property type="entry name" value="Butyryl-CoA Dehydrogenase, subunit A, domain 3"/>
    <property type="match status" value="1"/>
</dbReference>
<dbReference type="InterPro" id="IPR013786">
    <property type="entry name" value="AcylCoA_DH/ox_N"/>
</dbReference>
<dbReference type="InterPro" id="IPR052161">
    <property type="entry name" value="Mycobact_Acyl-CoA_DH"/>
</dbReference>
<dbReference type="AlphaFoldDB" id="I3TT25"/>
<dbReference type="RefSeq" id="WP_014747590.1">
    <property type="nucleotide sequence ID" value="NC_017957.2"/>
</dbReference>
<name>I3TT25_TISMK</name>
<evidence type="ECO:0000256" key="2">
    <source>
        <dbReference type="ARBA" id="ARBA00009347"/>
    </source>
</evidence>
<feature type="domain" description="Acyl-CoA dehydrogenase/oxidase C-terminal" evidence="7">
    <location>
        <begin position="228"/>
        <end position="394"/>
    </location>
</feature>
<evidence type="ECO:0000259" key="8">
    <source>
        <dbReference type="Pfam" id="PF02770"/>
    </source>
</evidence>
<keyword evidence="4 6" id="KW-0274">FAD</keyword>
<keyword evidence="10" id="KW-0614">Plasmid</keyword>
<dbReference type="InterPro" id="IPR036250">
    <property type="entry name" value="AcylCo_DH-like_C"/>
</dbReference>
<dbReference type="KEGG" id="tmo:TMO_a0510"/>
<dbReference type="SUPFAM" id="SSF56645">
    <property type="entry name" value="Acyl-CoA dehydrogenase NM domain-like"/>
    <property type="match status" value="1"/>
</dbReference>
<dbReference type="InterPro" id="IPR046373">
    <property type="entry name" value="Acyl-CoA_Oxase/DH_mid-dom_sf"/>
</dbReference>
<reference evidence="10 11" key="1">
    <citation type="journal article" date="2012" name="J. Am. Chem. Soc.">
        <title>Bacterial biosynthesis and maturation of the didemnin anti-cancer agents.</title>
        <authorList>
            <person name="Xu Y."/>
            <person name="Kersten R.D."/>
            <person name="Nam S.J."/>
            <person name="Lu L."/>
            <person name="Al-Suwailem A.M."/>
            <person name="Zheng H."/>
            <person name="Fenical W."/>
            <person name="Dorrestein P.C."/>
            <person name="Moore B.S."/>
            <person name="Qian P.Y."/>
        </authorList>
    </citation>
    <scope>NUCLEOTIDE SEQUENCE [LARGE SCALE GENOMIC DNA]</scope>
    <source>
        <strain evidence="10 11">KA081020-065</strain>
    </source>
</reference>
<dbReference type="InterPro" id="IPR009100">
    <property type="entry name" value="AcylCoA_DH/oxidase_NM_dom_sf"/>
</dbReference>
<proteinExistence type="inferred from homology"/>
<evidence type="ECO:0000256" key="4">
    <source>
        <dbReference type="ARBA" id="ARBA00022827"/>
    </source>
</evidence>
<evidence type="ECO:0000256" key="6">
    <source>
        <dbReference type="RuleBase" id="RU362125"/>
    </source>
</evidence>
<dbReference type="Pfam" id="PF02770">
    <property type="entry name" value="Acyl-CoA_dh_M"/>
    <property type="match status" value="1"/>
</dbReference>
<feature type="domain" description="Acyl-CoA oxidase/dehydrogenase middle" evidence="8">
    <location>
        <begin position="122"/>
        <end position="216"/>
    </location>
</feature>
<dbReference type="InterPro" id="IPR006091">
    <property type="entry name" value="Acyl-CoA_Oxase/DH_mid-dom"/>
</dbReference>
<dbReference type="Pfam" id="PF02771">
    <property type="entry name" value="Acyl-CoA_dh_N"/>
    <property type="match status" value="1"/>
</dbReference>